<evidence type="ECO:0000313" key="4">
    <source>
        <dbReference type="Proteomes" id="UP000018227"/>
    </source>
</evidence>
<dbReference type="InterPro" id="IPR008928">
    <property type="entry name" value="6-hairpin_glycosidase_sf"/>
</dbReference>
<dbReference type="InterPro" id="IPR049174">
    <property type="entry name" value="Beta-AFase-like"/>
</dbReference>
<dbReference type="AlphaFoldDB" id="V2Z6Q8"/>
<feature type="domain" description="Non-reducing end beta-L-arabinofuranosidase-like GH127 catalytic" evidence="1">
    <location>
        <begin position="36"/>
        <end position="336"/>
    </location>
</feature>
<proteinExistence type="predicted"/>
<comment type="caution">
    <text evidence="3">The sequence shown here is derived from an EMBL/GenBank/DDBJ whole genome shotgun (WGS) entry which is preliminary data.</text>
</comment>
<evidence type="ECO:0000259" key="1">
    <source>
        <dbReference type="Pfam" id="PF07944"/>
    </source>
</evidence>
<protein>
    <submittedName>
        <fullName evidence="3">Uncharacterized protein</fullName>
    </submittedName>
</protein>
<dbReference type="InterPro" id="IPR049046">
    <property type="entry name" value="Beta-AFase-like_GH127_middle"/>
</dbReference>
<dbReference type="Pfam" id="PF07944">
    <property type="entry name" value="Beta-AFase-like_GH127_cat"/>
    <property type="match status" value="1"/>
</dbReference>
<organism evidence="3 4">
    <name type="scientific">Catonella morbi ATCC 51271</name>
    <dbReference type="NCBI Taxonomy" id="592026"/>
    <lineage>
        <taxon>Bacteria</taxon>
        <taxon>Bacillati</taxon>
        <taxon>Bacillota</taxon>
        <taxon>Clostridia</taxon>
        <taxon>Lachnospirales</taxon>
        <taxon>Lachnospiraceae</taxon>
        <taxon>Catonella</taxon>
    </lineage>
</organism>
<evidence type="ECO:0000259" key="2">
    <source>
        <dbReference type="Pfam" id="PF20736"/>
    </source>
</evidence>
<dbReference type="STRING" id="592026.GCWU0000282_002192"/>
<dbReference type="RefSeq" id="WP_023355057.1">
    <property type="nucleotide sequence ID" value="NZ_KI535368.1"/>
</dbReference>
<dbReference type="HOGENOM" id="CLU_430073_0_0_9"/>
<dbReference type="GO" id="GO:0005975">
    <property type="term" value="P:carbohydrate metabolic process"/>
    <property type="evidence" value="ECO:0007669"/>
    <property type="project" value="InterPro"/>
</dbReference>
<dbReference type="eggNOG" id="COG3533">
    <property type="taxonomic scope" value="Bacteria"/>
</dbReference>
<keyword evidence="4" id="KW-1185">Reference proteome</keyword>
<gene>
    <name evidence="3" type="ORF">GCWU0000282_002192</name>
</gene>
<name>V2Z6Q8_9FIRM</name>
<feature type="domain" description="Non-reducing end beta-L-arabinofuranosidase-like GH127 middle" evidence="2">
    <location>
        <begin position="410"/>
        <end position="517"/>
    </location>
</feature>
<sequence length="638" mass="72249">MEIKYSLNGPADRAMHFAENKQLLDAGLWRCFVNQFKGETDKNDRGWRGEFWGKMMRGASLVYGYTGNEELYNILEDTVRDMISVTASNGRISSYSVETEFNGWDMWCRKYVILGMEYFLEICKDEALKIKIIDCIKKQADYIMAFIGDEEGKTPIVFASGCWRGLNSSSILEPIVRLYKLTEEKKYLDFAEHIVGHGGTSIADIFELAWENSTMPYQFPVTKAYEMTSCFEGLLEYAEVTGNEKWKQAVINYAYKVIETDFTVIGSAGCTHELFDHSTVRQANTTNGFIMQETCVTVTLMKFFGRILKLTGDSRFADAIERSFYNAYLGAENPNGFMDDRAEGMQGIIKKGFPYDSYAPLTRGRRGRQAGGFMILEGGNTYGCCASIASAGIGTIPKIMFIKSDDGFSLNFYENGRIETKNSSGSKFSINIETKYPVEGDVKIRVEENEADEFTVNFRIPAWSRVTTARLNGEEIRDEALNEKPVISASDLTKGSGYLRIKRKWKKGDEILLTFDMRTFALYPIAYGEDMLINNMLFEYDYLVPTHDIEDKLAKRHIALERGPLMLATEELPESNGCKEIDLETKEKLLVNVLTEKEDADSILEAEVKTSTGNLHLKDYASAGKDKKKEIAVWLLTK</sequence>
<dbReference type="Pfam" id="PF20736">
    <property type="entry name" value="Glyco_hydro127M"/>
    <property type="match status" value="1"/>
</dbReference>
<evidence type="ECO:0000313" key="3">
    <source>
        <dbReference type="EMBL" id="ESL02600.1"/>
    </source>
</evidence>
<dbReference type="OrthoDB" id="9757939at2"/>
<dbReference type="EMBL" id="ACIL03000014">
    <property type="protein sequence ID" value="ESL02600.1"/>
    <property type="molecule type" value="Genomic_DNA"/>
</dbReference>
<dbReference type="SUPFAM" id="SSF48208">
    <property type="entry name" value="Six-hairpin glycosidases"/>
    <property type="match status" value="1"/>
</dbReference>
<dbReference type="Proteomes" id="UP000018227">
    <property type="component" value="Unassembled WGS sequence"/>
</dbReference>
<dbReference type="PANTHER" id="PTHR43465:SF2">
    <property type="entry name" value="DUF1680 DOMAIN PROTEIN (AFU_ORTHOLOGUE AFUA_1G08910)"/>
    <property type="match status" value="1"/>
</dbReference>
<dbReference type="InterPro" id="IPR012878">
    <property type="entry name" value="Beta-AFase-like_GH127_cat"/>
</dbReference>
<dbReference type="PANTHER" id="PTHR43465">
    <property type="entry name" value="DUF1680 DOMAIN PROTEIN (AFU_ORTHOLOGUE AFUA_1G08910)"/>
    <property type="match status" value="1"/>
</dbReference>
<reference evidence="3 4" key="1">
    <citation type="submission" date="2013-06" db="EMBL/GenBank/DDBJ databases">
        <authorList>
            <person name="Weinstock G."/>
            <person name="Sodergren E."/>
            <person name="Clifton S."/>
            <person name="Fulton L."/>
            <person name="Fulton B."/>
            <person name="Courtney L."/>
            <person name="Fronick C."/>
            <person name="Harrison M."/>
            <person name="Strong C."/>
            <person name="Farmer C."/>
            <person name="Delahaunty K."/>
            <person name="Markovic C."/>
            <person name="Hall O."/>
            <person name="Minx P."/>
            <person name="Tomlinson C."/>
            <person name="Mitreva M."/>
            <person name="Nelson J."/>
            <person name="Hou S."/>
            <person name="Wollam A."/>
            <person name="Pepin K.H."/>
            <person name="Johnson M."/>
            <person name="Bhonagiri V."/>
            <person name="Nash W.E."/>
            <person name="Warren W."/>
            <person name="Chinwalla A."/>
            <person name="Mardis E.R."/>
            <person name="Wilson R.K."/>
        </authorList>
    </citation>
    <scope>NUCLEOTIDE SEQUENCE [LARGE SCALE GENOMIC DNA]</scope>
    <source>
        <strain evidence="3 4">ATCC 51271</strain>
    </source>
</reference>
<accession>V2Z6Q8</accession>